<evidence type="ECO:0000313" key="1">
    <source>
        <dbReference type="EMBL" id="CAD8904216.1"/>
    </source>
</evidence>
<dbReference type="InterPro" id="IPR019587">
    <property type="entry name" value="Polyketide_cyclase/dehydratase"/>
</dbReference>
<evidence type="ECO:0008006" key="2">
    <source>
        <dbReference type="Google" id="ProtNLM"/>
    </source>
</evidence>
<dbReference type="Pfam" id="PF10604">
    <property type="entry name" value="Polyketide_cyc2"/>
    <property type="match status" value="1"/>
</dbReference>
<accession>A0A7S1G304</accession>
<gene>
    <name evidence="1" type="ORF">CHYS00102_LOCUS31436</name>
</gene>
<protein>
    <recommendedName>
        <fullName evidence="2">Coenzyme Q-binding protein COQ10 START domain-containing protein</fullName>
    </recommendedName>
</protein>
<dbReference type="Gene3D" id="3.30.530.20">
    <property type="match status" value="1"/>
</dbReference>
<dbReference type="AlphaFoldDB" id="A0A7S1G304"/>
<dbReference type="InterPro" id="IPR023393">
    <property type="entry name" value="START-like_dom_sf"/>
</dbReference>
<organism evidence="1">
    <name type="scientific">Corethron hystrix</name>
    <dbReference type="NCBI Taxonomy" id="216773"/>
    <lineage>
        <taxon>Eukaryota</taxon>
        <taxon>Sar</taxon>
        <taxon>Stramenopiles</taxon>
        <taxon>Ochrophyta</taxon>
        <taxon>Bacillariophyta</taxon>
        <taxon>Coscinodiscophyceae</taxon>
        <taxon>Corethrophycidae</taxon>
        <taxon>Corethrales</taxon>
        <taxon>Corethraceae</taxon>
        <taxon>Corethron</taxon>
    </lineage>
</organism>
<proteinExistence type="predicted"/>
<dbReference type="EMBL" id="HBFR01042968">
    <property type="protein sequence ID" value="CAD8904216.1"/>
    <property type="molecule type" value="Transcribed_RNA"/>
</dbReference>
<dbReference type="SUPFAM" id="SSF55961">
    <property type="entry name" value="Bet v1-like"/>
    <property type="match status" value="1"/>
</dbReference>
<dbReference type="CDD" id="cd07812">
    <property type="entry name" value="SRPBCC"/>
    <property type="match status" value="1"/>
</dbReference>
<sequence>MVHRSDVIQAPPEAVWSYLSVPKNWPEWDPDITSIVEGDGTDEAVMVEGSKMAVQFSNGMAGTCNFPVAEPHKFCRWEFSFFAGLMKGIGTFTLTPQESDDGTVTKFDYTFSMEGFVGSIMSVVGNKAIIEGTENGLANIAKHFAK</sequence>
<reference evidence="1" key="1">
    <citation type="submission" date="2021-01" db="EMBL/GenBank/DDBJ databases">
        <authorList>
            <person name="Corre E."/>
            <person name="Pelletier E."/>
            <person name="Niang G."/>
            <person name="Scheremetjew M."/>
            <person name="Finn R."/>
            <person name="Kale V."/>
            <person name="Holt S."/>
            <person name="Cochrane G."/>
            <person name="Meng A."/>
            <person name="Brown T."/>
            <person name="Cohen L."/>
        </authorList>
    </citation>
    <scope>NUCLEOTIDE SEQUENCE</scope>
    <source>
        <strain evidence="1">308</strain>
    </source>
</reference>
<name>A0A7S1G304_9STRA</name>